<dbReference type="AlphaFoldDB" id="A0A0F6AIR8"/>
<dbReference type="Proteomes" id="UP000033434">
    <property type="component" value="Unassembled WGS sequence"/>
</dbReference>
<protein>
    <recommendedName>
        <fullName evidence="3">Lipoprotein</fullName>
    </recommendedName>
</protein>
<sequence>MIKVGIPLFFVLLLTGCSLIINPTGVYNTTVAATCDSCMGDTGQYRVNSDDYLIYQVKINMTPKN</sequence>
<dbReference type="EMBL" id="AUXW01000022">
    <property type="protein sequence ID" value="KKE85624.1"/>
    <property type="molecule type" value="Genomic_DNA"/>
</dbReference>
<evidence type="ECO:0000313" key="2">
    <source>
        <dbReference type="Proteomes" id="UP000033434"/>
    </source>
</evidence>
<proteinExistence type="predicted"/>
<evidence type="ECO:0000313" key="1">
    <source>
        <dbReference type="EMBL" id="KKE85624.1"/>
    </source>
</evidence>
<accession>A0A0F6AIR8</accession>
<evidence type="ECO:0008006" key="3">
    <source>
        <dbReference type="Google" id="ProtNLM"/>
    </source>
</evidence>
<gene>
    <name evidence="1" type="ORF">N479_25505</name>
</gene>
<dbReference type="PATRIC" id="fig|1129367.4.peg.311"/>
<reference evidence="1 2" key="1">
    <citation type="journal article" date="2015" name="BMC Genomics">
        <title>Genome mining reveals unlocked bioactive potential of marine Gram-negative bacteria.</title>
        <authorList>
            <person name="Machado H."/>
            <person name="Sonnenschein E.C."/>
            <person name="Melchiorsen J."/>
            <person name="Gram L."/>
        </authorList>
    </citation>
    <scope>NUCLEOTIDE SEQUENCE [LARGE SCALE GENOMIC DNA]</scope>
    <source>
        <strain evidence="1 2">S4054</strain>
    </source>
</reference>
<comment type="caution">
    <text evidence="1">The sequence shown here is derived from an EMBL/GenBank/DDBJ whole genome shotgun (WGS) entry which is preliminary data.</text>
</comment>
<organism evidence="1 2">
    <name type="scientific">Pseudoalteromonas luteoviolacea S4054</name>
    <dbReference type="NCBI Taxonomy" id="1129367"/>
    <lineage>
        <taxon>Bacteria</taxon>
        <taxon>Pseudomonadati</taxon>
        <taxon>Pseudomonadota</taxon>
        <taxon>Gammaproteobacteria</taxon>
        <taxon>Alteromonadales</taxon>
        <taxon>Pseudoalteromonadaceae</taxon>
        <taxon>Pseudoalteromonas</taxon>
    </lineage>
</organism>
<name>A0A0F6AIR8_9GAMM</name>
<dbReference type="PROSITE" id="PS51257">
    <property type="entry name" value="PROKAR_LIPOPROTEIN"/>
    <property type="match status" value="1"/>
</dbReference>